<dbReference type="Proteomes" id="UP000231550">
    <property type="component" value="Unassembled WGS sequence"/>
</dbReference>
<comment type="caution">
    <text evidence="1">The sequence shown here is derived from an EMBL/GenBank/DDBJ whole genome shotgun (WGS) entry which is preliminary data.</text>
</comment>
<dbReference type="EMBL" id="PCVN01000041">
    <property type="protein sequence ID" value="PIQ74535.1"/>
    <property type="molecule type" value="Genomic_DNA"/>
</dbReference>
<reference evidence="1 2" key="1">
    <citation type="submission" date="2017-09" db="EMBL/GenBank/DDBJ databases">
        <title>Depth-based differentiation of microbial function through sediment-hosted aquifers and enrichment of novel symbionts in the deep terrestrial subsurface.</title>
        <authorList>
            <person name="Probst A.J."/>
            <person name="Ladd B."/>
            <person name="Jarett J.K."/>
            <person name="Geller-Mcgrath D.E."/>
            <person name="Sieber C.M."/>
            <person name="Emerson J.B."/>
            <person name="Anantharaman K."/>
            <person name="Thomas B.C."/>
            <person name="Malmstrom R."/>
            <person name="Stieglmeier M."/>
            <person name="Klingl A."/>
            <person name="Woyke T."/>
            <person name="Ryan C.M."/>
            <person name="Banfield J.F."/>
        </authorList>
    </citation>
    <scope>NUCLEOTIDE SEQUENCE [LARGE SCALE GENOMIC DNA]</scope>
    <source>
        <strain evidence="1">CG11_big_fil_rev_8_21_14_0_20_44_10</strain>
    </source>
</reference>
<dbReference type="AlphaFoldDB" id="A0A2H0KTB6"/>
<sequence length="137" mass="16078">MTIEEYIKKYSRGNRFYFRDVLVEFCELLGAIFKFNRLKIEEEFRDVCVHLQIWLYYQFGIKGEAWAVNMKAAGKYDARQIVWRKIYSFVGLNEDISGYSGNYLKVKKVVNHLARLGVNDEGAKEAHKKIVLKNLGN</sequence>
<proteinExistence type="predicted"/>
<evidence type="ECO:0000313" key="2">
    <source>
        <dbReference type="Proteomes" id="UP000231550"/>
    </source>
</evidence>
<evidence type="ECO:0000313" key="1">
    <source>
        <dbReference type="EMBL" id="PIQ74535.1"/>
    </source>
</evidence>
<protein>
    <submittedName>
        <fullName evidence="1">Uncharacterized protein</fullName>
    </submittedName>
</protein>
<accession>A0A2H0KTB6</accession>
<gene>
    <name evidence="1" type="ORF">COV85_01605</name>
</gene>
<name>A0A2H0KTB6_9BACT</name>
<organism evidence="1 2">
    <name type="scientific">Candidatus Portnoybacteria bacterium CG11_big_fil_rev_8_21_14_0_20_44_10</name>
    <dbReference type="NCBI Taxonomy" id="1974818"/>
    <lineage>
        <taxon>Bacteria</taxon>
        <taxon>Candidatus Portnoyibacteriota</taxon>
    </lineage>
</organism>